<evidence type="ECO:0000256" key="5">
    <source>
        <dbReference type="ARBA" id="ARBA00022691"/>
    </source>
</evidence>
<dbReference type="PROSITE" id="PS01261">
    <property type="entry name" value="UPF0020"/>
    <property type="match status" value="1"/>
</dbReference>
<protein>
    <recommendedName>
        <fullName evidence="2">site-specific DNA-methyltransferase (cytosine-N(4)-specific)</fullName>
        <ecNumber evidence="2">2.1.1.113</ecNumber>
    </recommendedName>
</protein>
<keyword evidence="4 11" id="KW-0808">Transferase</keyword>
<reference evidence="11" key="2">
    <citation type="journal article" date="2012" name="PLoS ONE">
        <title>A Deeply Branching Thermophilic Bacterium with an Ancient Acetyl-CoA Pathway Dominates a Subsurface Ecosystem.</title>
        <authorList>
            <person name="Takami H."/>
            <person name="Noguchi H."/>
            <person name="Takaki Y."/>
            <person name="Uchiyama I."/>
            <person name="Toyoda A."/>
            <person name="Nishi S."/>
            <person name="Chee G.-J."/>
            <person name="Arai W."/>
            <person name="Nunoura T."/>
            <person name="Itoh T."/>
            <person name="Hattori M."/>
            <person name="Takai K."/>
        </authorList>
    </citation>
    <scope>NUCLEOTIDE SEQUENCE</scope>
</reference>
<evidence type="ECO:0000256" key="3">
    <source>
        <dbReference type="ARBA" id="ARBA00022603"/>
    </source>
</evidence>
<dbReference type="InterPro" id="IPR002941">
    <property type="entry name" value="DNA_methylase_N4/N6"/>
</dbReference>
<dbReference type="GO" id="GO:0008170">
    <property type="term" value="F:N-methyltransferase activity"/>
    <property type="evidence" value="ECO:0007669"/>
    <property type="project" value="InterPro"/>
</dbReference>
<name>H5SMC2_9BACT</name>
<sequence length="444" mass="51860">MFIIDDFSFSNSKTTYLTHGIHPYRAKFIPQIPKYFIEIFTRKGETILDPMCGSGTTVLESFISCRHAIGNDLNPIAAIITKTKTTILKNEEIKYITDKINKIFVIYEDMDVINKEKTLLLDKLREEKRSSKKINILNDKILEQIASIRVLLRHIHGEVLSGSDNLNGVYNAFQTAFSATIWSILENPRDLCVLSFFCKKIRKIINRSEKLKAFMLQNFNNKIPEVKVFSNDARNLPIDDNVIDLIITSPPYVNAMDYHKMHEYSLFFLDLDFDNFRKREIGAHSRFPQNRFMLLAQYIIDMQKVLIEANRVLKKNKHLVIVVADTKIENETIYSDRLFTELCEILNFEPICVYKRKIPKYRKYINSSLGKIDEENIIIFKKVSEYGNKYMDSDAISNNFAIKKLMEIEARIISNEELDRKEKKKKIEKINQAIAHLMLDLRSL</sequence>
<dbReference type="REBASE" id="416972">
    <property type="entry name" value="M.UbaJFFORF34P"/>
</dbReference>
<dbReference type="GO" id="GO:0009307">
    <property type="term" value="P:DNA restriction-modification system"/>
    <property type="evidence" value="ECO:0007669"/>
    <property type="project" value="UniProtKB-KW"/>
</dbReference>
<dbReference type="Gene3D" id="3.40.50.150">
    <property type="entry name" value="Vaccinia Virus protein VP39"/>
    <property type="match status" value="2"/>
</dbReference>
<keyword evidence="5" id="KW-0949">S-adenosyl-L-methionine</keyword>
<dbReference type="GO" id="GO:0015667">
    <property type="term" value="F:site-specific DNA-methyltransferase (cytosine-N4-specific) activity"/>
    <property type="evidence" value="ECO:0007669"/>
    <property type="project" value="UniProtKB-EC"/>
</dbReference>
<proteinExistence type="inferred from homology"/>
<evidence type="ECO:0000256" key="2">
    <source>
        <dbReference type="ARBA" id="ARBA00012185"/>
    </source>
</evidence>
<feature type="coiled-coil region" evidence="9">
    <location>
        <begin position="413"/>
        <end position="440"/>
    </location>
</feature>
<accession>H5SMC2</accession>
<keyword evidence="9" id="KW-0175">Coiled coil</keyword>
<evidence type="ECO:0000256" key="9">
    <source>
        <dbReference type="SAM" id="Coils"/>
    </source>
</evidence>
<organism evidence="11">
    <name type="scientific">uncultured Bacteroidota bacterium</name>
    <dbReference type="NCBI Taxonomy" id="152509"/>
    <lineage>
        <taxon>Bacteria</taxon>
        <taxon>Pseudomonadati</taxon>
        <taxon>Bacteroidota</taxon>
        <taxon>environmental samples</taxon>
    </lineage>
</organism>
<evidence type="ECO:0000256" key="6">
    <source>
        <dbReference type="ARBA" id="ARBA00022747"/>
    </source>
</evidence>
<feature type="domain" description="DNA methylase N-4/N-6" evidence="10">
    <location>
        <begin position="243"/>
        <end position="404"/>
    </location>
</feature>
<evidence type="ECO:0000259" key="10">
    <source>
        <dbReference type="Pfam" id="PF01555"/>
    </source>
</evidence>
<evidence type="ECO:0000256" key="4">
    <source>
        <dbReference type="ARBA" id="ARBA00022679"/>
    </source>
</evidence>
<gene>
    <name evidence="11" type="ORF">HGMM_F50B04C34</name>
</gene>
<feature type="domain" description="DNA methylase N-4/N-6" evidence="10">
    <location>
        <begin position="22"/>
        <end position="75"/>
    </location>
</feature>
<dbReference type="PROSITE" id="PS00093">
    <property type="entry name" value="N4_MTASE"/>
    <property type="match status" value="1"/>
</dbReference>
<comment type="catalytic activity">
    <reaction evidence="8">
        <text>a 2'-deoxycytidine in DNA + S-adenosyl-L-methionine = an N(4)-methyl-2'-deoxycytidine in DNA + S-adenosyl-L-homocysteine + H(+)</text>
        <dbReference type="Rhea" id="RHEA:16857"/>
        <dbReference type="Rhea" id="RHEA-COMP:11369"/>
        <dbReference type="Rhea" id="RHEA-COMP:13674"/>
        <dbReference type="ChEBI" id="CHEBI:15378"/>
        <dbReference type="ChEBI" id="CHEBI:57856"/>
        <dbReference type="ChEBI" id="CHEBI:59789"/>
        <dbReference type="ChEBI" id="CHEBI:85452"/>
        <dbReference type="ChEBI" id="CHEBI:137933"/>
        <dbReference type="EC" id="2.1.1.113"/>
    </reaction>
</comment>
<evidence type="ECO:0000256" key="1">
    <source>
        <dbReference type="ARBA" id="ARBA00010203"/>
    </source>
</evidence>
<reference evidence="11" key="1">
    <citation type="journal article" date="2005" name="Environ. Microbiol.">
        <title>Genetic and functional properties of uncultivated thermophilic crenarchaeotes from a subsurface gold mine as revealed by analysis of genome fragments.</title>
        <authorList>
            <person name="Nunoura T."/>
            <person name="Hirayama H."/>
            <person name="Takami H."/>
            <person name="Oida H."/>
            <person name="Nishi S."/>
            <person name="Shimamura S."/>
            <person name="Suzuki Y."/>
            <person name="Inagaki F."/>
            <person name="Takai K."/>
            <person name="Nealson K.H."/>
            <person name="Horikoshi K."/>
        </authorList>
    </citation>
    <scope>NUCLEOTIDE SEQUENCE</scope>
</reference>
<dbReference type="Pfam" id="PF01555">
    <property type="entry name" value="N6_N4_Mtase"/>
    <property type="match status" value="2"/>
</dbReference>
<keyword evidence="3 11" id="KW-0489">Methyltransferase</keyword>
<evidence type="ECO:0000256" key="8">
    <source>
        <dbReference type="ARBA" id="ARBA00049120"/>
    </source>
</evidence>
<dbReference type="InterPro" id="IPR017985">
    <property type="entry name" value="MeTrfase_CN4_CS"/>
</dbReference>
<dbReference type="GO" id="GO:0032259">
    <property type="term" value="P:methylation"/>
    <property type="evidence" value="ECO:0007669"/>
    <property type="project" value="UniProtKB-KW"/>
</dbReference>
<dbReference type="EMBL" id="AP011772">
    <property type="protein sequence ID" value="BAL57308.1"/>
    <property type="molecule type" value="Genomic_DNA"/>
</dbReference>
<keyword evidence="7" id="KW-0238">DNA-binding</keyword>
<dbReference type="SUPFAM" id="SSF53335">
    <property type="entry name" value="S-adenosyl-L-methionine-dependent methyltransferases"/>
    <property type="match status" value="2"/>
</dbReference>
<dbReference type="EC" id="2.1.1.113" evidence="2"/>
<dbReference type="InterPro" id="IPR029063">
    <property type="entry name" value="SAM-dependent_MTases_sf"/>
</dbReference>
<dbReference type="GO" id="GO:0003677">
    <property type="term" value="F:DNA binding"/>
    <property type="evidence" value="ECO:0007669"/>
    <property type="project" value="UniProtKB-KW"/>
</dbReference>
<comment type="similarity">
    <text evidence="1">Belongs to the N(4)/N(6)-methyltransferase family. N(4) subfamily.</text>
</comment>
<dbReference type="InterPro" id="IPR053943">
    <property type="entry name" value="RlmKL-like_Mtase_CS"/>
</dbReference>
<evidence type="ECO:0000313" key="11">
    <source>
        <dbReference type="EMBL" id="BAL57308.1"/>
    </source>
</evidence>
<evidence type="ECO:0000256" key="7">
    <source>
        <dbReference type="ARBA" id="ARBA00023125"/>
    </source>
</evidence>
<keyword evidence="6" id="KW-0680">Restriction system</keyword>
<dbReference type="AlphaFoldDB" id="H5SMC2"/>